<dbReference type="Pfam" id="PF04542">
    <property type="entry name" value="Sigma70_r2"/>
    <property type="match status" value="1"/>
</dbReference>
<evidence type="ECO:0000313" key="8">
    <source>
        <dbReference type="Proteomes" id="UP000239711"/>
    </source>
</evidence>
<dbReference type="PANTHER" id="PTHR43133">
    <property type="entry name" value="RNA POLYMERASE ECF-TYPE SIGMA FACTO"/>
    <property type="match status" value="1"/>
</dbReference>
<reference evidence="7 8" key="1">
    <citation type="submission" date="2018-02" db="EMBL/GenBank/DDBJ databases">
        <title>The draft genome of Sphingobacterium sp. 5JN-11.</title>
        <authorList>
            <person name="Liu L."/>
            <person name="Li L."/>
            <person name="Liang L."/>
            <person name="Zhang X."/>
            <person name="Wang T."/>
        </authorList>
    </citation>
    <scope>NUCLEOTIDE SEQUENCE [LARGE SCALE GENOMIC DNA]</scope>
    <source>
        <strain evidence="7 8">5JN-11</strain>
    </source>
</reference>
<dbReference type="InterPro" id="IPR014284">
    <property type="entry name" value="RNA_pol_sigma-70_dom"/>
</dbReference>
<dbReference type="Gene3D" id="1.10.1740.10">
    <property type="match status" value="1"/>
</dbReference>
<dbReference type="SUPFAM" id="SSF88659">
    <property type="entry name" value="Sigma3 and sigma4 domains of RNA polymerase sigma factors"/>
    <property type="match status" value="1"/>
</dbReference>
<evidence type="ECO:0000256" key="2">
    <source>
        <dbReference type="ARBA" id="ARBA00023015"/>
    </source>
</evidence>
<keyword evidence="3" id="KW-0731">Sigma factor</keyword>
<dbReference type="InterPro" id="IPR013324">
    <property type="entry name" value="RNA_pol_sigma_r3/r4-like"/>
</dbReference>
<evidence type="ECO:0000256" key="3">
    <source>
        <dbReference type="ARBA" id="ARBA00023082"/>
    </source>
</evidence>
<dbReference type="InterPro" id="IPR036388">
    <property type="entry name" value="WH-like_DNA-bd_sf"/>
</dbReference>
<organism evidence="7 8">
    <name type="scientific">Sphingobacterium haloxyli</name>
    <dbReference type="NCBI Taxonomy" id="2100533"/>
    <lineage>
        <taxon>Bacteria</taxon>
        <taxon>Pseudomonadati</taxon>
        <taxon>Bacteroidota</taxon>
        <taxon>Sphingobacteriia</taxon>
        <taxon>Sphingobacteriales</taxon>
        <taxon>Sphingobacteriaceae</taxon>
        <taxon>Sphingobacterium</taxon>
    </lineage>
</organism>
<dbReference type="InterPro" id="IPR039425">
    <property type="entry name" value="RNA_pol_sigma-70-like"/>
</dbReference>
<dbReference type="PANTHER" id="PTHR43133:SF46">
    <property type="entry name" value="RNA POLYMERASE SIGMA-70 FACTOR ECF SUBFAMILY"/>
    <property type="match status" value="1"/>
</dbReference>
<keyword evidence="2" id="KW-0805">Transcription regulation</keyword>
<accession>A0A2S9J1H6</accession>
<dbReference type="InterPro" id="IPR007627">
    <property type="entry name" value="RNA_pol_sigma70_r2"/>
</dbReference>
<sequence>MYRSLEDKLLLSFVQRGEAEAFRELYGRYWENLYVQAKAMTSCDDTAKDIVQEIFVELWDKRENLNIQLSLKAYLYKVIRNKVLNTYVHNKVHDKYILSLAQYFEAGENQTDYLLRENLVRERITEEIAALPGKMRQIFEMSRNEHKTYKEIAEELNISDKTVKKQVSNALKILKSKLEVVFYYVLFVALTFFF</sequence>
<dbReference type="SUPFAM" id="SSF88946">
    <property type="entry name" value="Sigma2 domain of RNA polymerase sigma factors"/>
    <property type="match status" value="1"/>
</dbReference>
<comment type="similarity">
    <text evidence="1">Belongs to the sigma-70 factor family. ECF subfamily.</text>
</comment>
<dbReference type="AlphaFoldDB" id="A0A2S9J1H6"/>
<dbReference type="InterPro" id="IPR014327">
    <property type="entry name" value="RNA_pol_sigma70_bacteroid"/>
</dbReference>
<dbReference type="Proteomes" id="UP000239711">
    <property type="component" value="Unassembled WGS sequence"/>
</dbReference>
<dbReference type="GO" id="GO:0003677">
    <property type="term" value="F:DNA binding"/>
    <property type="evidence" value="ECO:0007669"/>
    <property type="project" value="InterPro"/>
</dbReference>
<dbReference type="InterPro" id="IPR013325">
    <property type="entry name" value="RNA_pol_sigma_r2"/>
</dbReference>
<evidence type="ECO:0000259" key="5">
    <source>
        <dbReference type="Pfam" id="PF04542"/>
    </source>
</evidence>
<dbReference type="EMBL" id="PVBQ01000012">
    <property type="protein sequence ID" value="PRD46610.1"/>
    <property type="molecule type" value="Genomic_DNA"/>
</dbReference>
<dbReference type="OrthoDB" id="659569at2"/>
<dbReference type="Gene3D" id="1.10.10.10">
    <property type="entry name" value="Winged helix-like DNA-binding domain superfamily/Winged helix DNA-binding domain"/>
    <property type="match status" value="1"/>
</dbReference>
<feature type="domain" description="RNA polymerase sigma factor 70 region 4 type 2" evidence="6">
    <location>
        <begin position="122"/>
        <end position="173"/>
    </location>
</feature>
<dbReference type="GO" id="GO:0016987">
    <property type="term" value="F:sigma factor activity"/>
    <property type="evidence" value="ECO:0007669"/>
    <property type="project" value="UniProtKB-KW"/>
</dbReference>
<protein>
    <submittedName>
        <fullName evidence="7">RNA polymerase subunit sigma-70</fullName>
    </submittedName>
</protein>
<dbReference type="NCBIfam" id="TIGR02937">
    <property type="entry name" value="sigma70-ECF"/>
    <property type="match status" value="1"/>
</dbReference>
<feature type="domain" description="RNA polymerase sigma-70 region 2" evidence="5">
    <location>
        <begin position="26"/>
        <end position="87"/>
    </location>
</feature>
<dbReference type="CDD" id="cd06171">
    <property type="entry name" value="Sigma70_r4"/>
    <property type="match status" value="1"/>
</dbReference>
<keyword evidence="8" id="KW-1185">Reference proteome</keyword>
<evidence type="ECO:0000259" key="6">
    <source>
        <dbReference type="Pfam" id="PF08281"/>
    </source>
</evidence>
<evidence type="ECO:0000256" key="1">
    <source>
        <dbReference type="ARBA" id="ARBA00010641"/>
    </source>
</evidence>
<dbReference type="RefSeq" id="WP_105717773.1">
    <property type="nucleotide sequence ID" value="NZ_PVBQ01000012.1"/>
</dbReference>
<evidence type="ECO:0000256" key="4">
    <source>
        <dbReference type="ARBA" id="ARBA00023163"/>
    </source>
</evidence>
<keyword evidence="4" id="KW-0804">Transcription</keyword>
<dbReference type="GO" id="GO:0006352">
    <property type="term" value="P:DNA-templated transcription initiation"/>
    <property type="evidence" value="ECO:0007669"/>
    <property type="project" value="InterPro"/>
</dbReference>
<proteinExistence type="inferred from homology"/>
<name>A0A2S9J1H6_9SPHI</name>
<dbReference type="NCBIfam" id="TIGR02985">
    <property type="entry name" value="Sig70_bacteroi1"/>
    <property type="match status" value="1"/>
</dbReference>
<dbReference type="Pfam" id="PF08281">
    <property type="entry name" value="Sigma70_r4_2"/>
    <property type="match status" value="1"/>
</dbReference>
<dbReference type="InterPro" id="IPR013249">
    <property type="entry name" value="RNA_pol_sigma70_r4_t2"/>
</dbReference>
<evidence type="ECO:0000313" key="7">
    <source>
        <dbReference type="EMBL" id="PRD46610.1"/>
    </source>
</evidence>
<comment type="caution">
    <text evidence="7">The sequence shown here is derived from an EMBL/GenBank/DDBJ whole genome shotgun (WGS) entry which is preliminary data.</text>
</comment>
<gene>
    <name evidence="7" type="ORF">C5745_14760</name>
</gene>